<dbReference type="Proteomes" id="UP000778523">
    <property type="component" value="Unassembled WGS sequence"/>
</dbReference>
<dbReference type="GO" id="GO:0032259">
    <property type="term" value="P:methylation"/>
    <property type="evidence" value="ECO:0007669"/>
    <property type="project" value="UniProtKB-KW"/>
</dbReference>
<comment type="caution">
    <text evidence="2">The sequence shown here is derived from an EMBL/GenBank/DDBJ whole genome shotgun (WGS) entry which is preliminary data.</text>
</comment>
<evidence type="ECO:0000259" key="1">
    <source>
        <dbReference type="Pfam" id="PF08241"/>
    </source>
</evidence>
<keyword evidence="2" id="KW-0489">Methyltransferase</keyword>
<proteinExistence type="predicted"/>
<dbReference type="GO" id="GO:0008168">
    <property type="term" value="F:methyltransferase activity"/>
    <property type="evidence" value="ECO:0007669"/>
    <property type="project" value="UniProtKB-KW"/>
</dbReference>
<dbReference type="CDD" id="cd02440">
    <property type="entry name" value="AdoMet_MTases"/>
    <property type="match status" value="1"/>
</dbReference>
<dbReference type="Gene3D" id="3.40.50.150">
    <property type="entry name" value="Vaccinia Virus protein VP39"/>
    <property type="match status" value="1"/>
</dbReference>
<sequence length="215" mass="23810">MSYKSDLNEALPVFSGVAHAEKYQSGNWIANRLVINFLKGIVGAVSEAGNKDVHEIGCGEGHILGVLASAGYSVRGCDISQSSIEVARQESVRHGFSIQIEERSIYDLDEKTDAADTIVCCEVLEHLTDPALALKKLLSVTRRDLILSVPNEPVWHLLNMVRGKYWNALGNTPGHFQHWTSGQFLAFVSEHADIVSVKKPLPWTLIHCRPRSPRQ</sequence>
<dbReference type="Pfam" id="PF08241">
    <property type="entry name" value="Methyltransf_11"/>
    <property type="match status" value="1"/>
</dbReference>
<dbReference type="EMBL" id="JABCSC020000001">
    <property type="protein sequence ID" value="NSL53756.1"/>
    <property type="molecule type" value="Genomic_DNA"/>
</dbReference>
<reference evidence="2 3" key="1">
    <citation type="submission" date="2020-06" db="EMBL/GenBank/DDBJ databases">
        <title>Draft genome of Uliginosibacterium sp. IMCC34675.</title>
        <authorList>
            <person name="Song J."/>
        </authorList>
    </citation>
    <scope>NUCLEOTIDE SEQUENCE [LARGE SCALE GENOMIC DNA]</scope>
    <source>
        <strain evidence="2 3">IMCC34675</strain>
    </source>
</reference>
<accession>A0ABX2IHB5</accession>
<protein>
    <submittedName>
        <fullName evidence="2">Class I SAM-dependent methyltransferase</fullName>
    </submittedName>
</protein>
<dbReference type="InterPro" id="IPR013216">
    <property type="entry name" value="Methyltransf_11"/>
</dbReference>
<evidence type="ECO:0000313" key="2">
    <source>
        <dbReference type="EMBL" id="NSL53756.1"/>
    </source>
</evidence>
<keyword evidence="3" id="KW-1185">Reference proteome</keyword>
<evidence type="ECO:0000313" key="3">
    <source>
        <dbReference type="Proteomes" id="UP000778523"/>
    </source>
</evidence>
<dbReference type="RefSeq" id="WP_170020008.1">
    <property type="nucleotide sequence ID" value="NZ_JABCSC020000001.1"/>
</dbReference>
<name>A0ABX2IHB5_9RHOO</name>
<dbReference type="InterPro" id="IPR029063">
    <property type="entry name" value="SAM-dependent_MTases_sf"/>
</dbReference>
<gene>
    <name evidence="2" type="ORF">HJ583_001825</name>
</gene>
<feature type="domain" description="Methyltransferase type 11" evidence="1">
    <location>
        <begin position="55"/>
        <end position="144"/>
    </location>
</feature>
<keyword evidence="2" id="KW-0808">Transferase</keyword>
<dbReference type="SUPFAM" id="SSF53335">
    <property type="entry name" value="S-adenosyl-L-methionine-dependent methyltransferases"/>
    <property type="match status" value="1"/>
</dbReference>
<organism evidence="2 3">
    <name type="scientific">Uliginosibacterium aquaticum</name>
    <dbReference type="NCBI Taxonomy" id="2731212"/>
    <lineage>
        <taxon>Bacteria</taxon>
        <taxon>Pseudomonadati</taxon>
        <taxon>Pseudomonadota</taxon>
        <taxon>Betaproteobacteria</taxon>
        <taxon>Rhodocyclales</taxon>
        <taxon>Zoogloeaceae</taxon>
        <taxon>Uliginosibacterium</taxon>
    </lineage>
</organism>